<keyword evidence="4 9" id="KW-0028">Amino-acid biosynthesis</keyword>
<keyword evidence="6 9" id="KW-0100">Branched-chain amino acid biosynthesis</keyword>
<organism evidence="12 13">
    <name type="scientific">Micromonospora humidisoli</name>
    <dbReference type="NCBI Taxonomy" id="2807622"/>
    <lineage>
        <taxon>Bacteria</taxon>
        <taxon>Bacillati</taxon>
        <taxon>Actinomycetota</taxon>
        <taxon>Actinomycetes</taxon>
        <taxon>Micromonosporales</taxon>
        <taxon>Micromonosporaceae</taxon>
        <taxon>Micromonospora</taxon>
    </lineage>
</organism>
<feature type="binding site" evidence="9">
    <location>
        <position position="193"/>
    </location>
    <ligand>
        <name>Mg(2+)</name>
        <dbReference type="ChEBI" id="CHEBI:18420"/>
        <label>2</label>
    </ligand>
</feature>
<keyword evidence="5 9" id="KW-0560">Oxidoreductase</keyword>
<dbReference type="Gene3D" id="3.40.50.720">
    <property type="entry name" value="NAD(P)-binding Rossmann-like Domain"/>
    <property type="match status" value="1"/>
</dbReference>
<name>A0ABS2JJW6_9ACTN</name>
<evidence type="ECO:0000313" key="12">
    <source>
        <dbReference type="EMBL" id="MBM7086350.1"/>
    </source>
</evidence>
<evidence type="ECO:0000256" key="7">
    <source>
        <dbReference type="ARBA" id="ARBA00050043"/>
    </source>
</evidence>
<dbReference type="PANTHER" id="PTHR21371:SF1">
    <property type="entry name" value="KETOL-ACID REDUCTOISOMERASE, MITOCHONDRIAL"/>
    <property type="match status" value="1"/>
</dbReference>
<dbReference type="InterPro" id="IPR008927">
    <property type="entry name" value="6-PGluconate_DH-like_C_sf"/>
</dbReference>
<comment type="caution">
    <text evidence="12">The sequence shown here is derived from an EMBL/GenBank/DDBJ whole genome shotgun (WGS) entry which is preliminary data.</text>
</comment>
<dbReference type="EMBL" id="JAFEUO010000009">
    <property type="protein sequence ID" value="MBM7086350.1"/>
    <property type="molecule type" value="Genomic_DNA"/>
</dbReference>
<comment type="pathway">
    <text evidence="1">Amino-acid biosynthesis; L-valine biosynthesis; L-valine from pyruvate: step 2/4.</text>
</comment>
<evidence type="ECO:0000313" key="13">
    <source>
        <dbReference type="Proteomes" id="UP000809587"/>
    </source>
</evidence>
<gene>
    <name evidence="12" type="ORF">JQN84_27860</name>
</gene>
<dbReference type="Pfam" id="PF07991">
    <property type="entry name" value="KARI_N"/>
    <property type="match status" value="1"/>
</dbReference>
<dbReference type="Gene3D" id="6.10.240.10">
    <property type="match status" value="1"/>
</dbReference>
<dbReference type="InterPro" id="IPR013023">
    <property type="entry name" value="KARI"/>
</dbReference>
<feature type="binding site" evidence="9">
    <location>
        <position position="197"/>
    </location>
    <ligand>
        <name>Mg(2+)</name>
        <dbReference type="ChEBI" id="CHEBI:18420"/>
        <label>1</label>
    </ligand>
</feature>
<dbReference type="InterPro" id="IPR013116">
    <property type="entry name" value="KARI_N"/>
</dbReference>
<evidence type="ECO:0000256" key="4">
    <source>
        <dbReference type="ARBA" id="ARBA00022605"/>
    </source>
</evidence>
<comment type="pathway">
    <text evidence="2">Amino-acid biosynthesis; L-isoleucine biosynthesis; L-isoleucine from 2-oxobutanoate: step 2/4.</text>
</comment>
<evidence type="ECO:0000256" key="1">
    <source>
        <dbReference type="ARBA" id="ARBA00004864"/>
    </source>
</evidence>
<feature type="binding site" evidence="9">
    <location>
        <position position="193"/>
    </location>
    <ligand>
        <name>Mg(2+)</name>
        <dbReference type="ChEBI" id="CHEBI:18420"/>
        <label>1</label>
    </ligand>
</feature>
<evidence type="ECO:0000256" key="2">
    <source>
        <dbReference type="ARBA" id="ARBA00004885"/>
    </source>
</evidence>
<comment type="caution">
    <text evidence="9">Lacks conserved residue(s) required for the propagation of feature annotation.</text>
</comment>
<dbReference type="RefSeq" id="WP_204961534.1">
    <property type="nucleotide sequence ID" value="NZ_JAFEUO010000009.1"/>
</dbReference>
<keyword evidence="9" id="KW-0479">Metal-binding</keyword>
<accession>A0ABS2JJW6</accession>
<proteinExistence type="inferred from homology"/>
<dbReference type="InterPro" id="IPR000506">
    <property type="entry name" value="KARI_C"/>
</dbReference>
<reference evidence="12 13" key="1">
    <citation type="submission" date="2021-02" db="EMBL/GenBank/DDBJ databases">
        <authorList>
            <person name="Lee D.-H."/>
        </authorList>
    </citation>
    <scope>NUCLEOTIDE SEQUENCE [LARGE SCALE GENOMIC DNA]</scope>
    <source>
        <strain evidence="12 13">MMS20-R2-29</strain>
    </source>
</reference>
<dbReference type="PROSITE" id="PS51850">
    <property type="entry name" value="KARI_N"/>
    <property type="match status" value="1"/>
</dbReference>
<keyword evidence="13" id="KW-1185">Reference proteome</keyword>
<comment type="similarity">
    <text evidence="3 9">Belongs to the ketol-acid reductoisomerase family.</text>
</comment>
<dbReference type="Pfam" id="PF01450">
    <property type="entry name" value="KARI_C"/>
    <property type="match status" value="1"/>
</dbReference>
<evidence type="ECO:0000256" key="3">
    <source>
        <dbReference type="ARBA" id="ARBA00010318"/>
    </source>
</evidence>
<evidence type="ECO:0000259" key="11">
    <source>
        <dbReference type="PROSITE" id="PS51851"/>
    </source>
</evidence>
<dbReference type="SUPFAM" id="SSF48179">
    <property type="entry name" value="6-phosphogluconate dehydrogenase C-terminal domain-like"/>
    <property type="match status" value="1"/>
</dbReference>
<dbReference type="PANTHER" id="PTHR21371">
    <property type="entry name" value="KETOL-ACID REDUCTOISOMERASE, MITOCHONDRIAL"/>
    <property type="match status" value="1"/>
</dbReference>
<dbReference type="PROSITE" id="PS51851">
    <property type="entry name" value="KARI_C"/>
    <property type="match status" value="1"/>
</dbReference>
<protein>
    <recommendedName>
        <fullName evidence="8">Ketol-acid reductoisomerase type 1</fullName>
    </recommendedName>
    <alternativeName>
        <fullName evidence="7">Ketol-acid reductoisomerase type I</fullName>
    </alternativeName>
</protein>
<evidence type="ECO:0000256" key="5">
    <source>
        <dbReference type="ARBA" id="ARBA00023002"/>
    </source>
</evidence>
<dbReference type="SUPFAM" id="SSF51735">
    <property type="entry name" value="NAD(P)-binding Rossmann-fold domains"/>
    <property type="match status" value="1"/>
</dbReference>
<dbReference type="InterPro" id="IPR036291">
    <property type="entry name" value="NAD(P)-bd_dom_sf"/>
</dbReference>
<evidence type="ECO:0000256" key="8">
    <source>
        <dbReference type="ARBA" id="ARBA00050044"/>
    </source>
</evidence>
<evidence type="ECO:0000259" key="10">
    <source>
        <dbReference type="PROSITE" id="PS51850"/>
    </source>
</evidence>
<sequence>MAKGPTMYFDKDASVTDIAGETVAVIGYGIQGRAFAANLRDSGVPVVIGNRDDEYRPDAVADGFDTRSIAEAAAAASIVILLIPDEAHPAVFSADLAPNLRDGDLFLLAHGFSLRFDRVDPAPGLDVALLAPKMFGRPIRRRYLDGSGVLAFVDVVRDATGRALARTLGVAAAVGFTRYGVLPVSTATETELDLFQEQFLTPLLLDSVRVAFEVLVEQGCDPVAALLDMHASGEMAEMMVEAATIGLYEVIEQQGSPTCRFGVQRQLGTLLGEDVRERGRAILAGIRDGSFLTALEREAAADYPSLERYREDYRSAPLTRAHEEYRAVLRSA</sequence>
<feature type="domain" description="KARI N-terminal Rossmann" evidence="10">
    <location>
        <begin position="7"/>
        <end position="186"/>
    </location>
</feature>
<dbReference type="Proteomes" id="UP000809587">
    <property type="component" value="Unassembled WGS sequence"/>
</dbReference>
<feature type="domain" description="KARI C-terminal knotted" evidence="11">
    <location>
        <begin position="185"/>
        <end position="332"/>
    </location>
</feature>
<evidence type="ECO:0000256" key="9">
    <source>
        <dbReference type="PROSITE-ProRule" id="PRU01198"/>
    </source>
</evidence>
<keyword evidence="9" id="KW-0460">Magnesium</keyword>
<evidence type="ECO:0000256" key="6">
    <source>
        <dbReference type="ARBA" id="ARBA00023304"/>
    </source>
</evidence>